<protein>
    <submittedName>
        <fullName evidence="1">Uncharacterized protein</fullName>
    </submittedName>
</protein>
<dbReference type="AlphaFoldDB" id="A0A6J4U758"/>
<gene>
    <name evidence="1" type="ORF">AVDCRST_MAG59-926</name>
</gene>
<dbReference type="EMBL" id="CADCWF010000051">
    <property type="protein sequence ID" value="CAA9542158.1"/>
    <property type="molecule type" value="Genomic_DNA"/>
</dbReference>
<dbReference type="PROSITE" id="PS51318">
    <property type="entry name" value="TAT"/>
    <property type="match status" value="1"/>
</dbReference>
<name>A0A6J4U758_9BACT</name>
<reference evidence="1" key="1">
    <citation type="submission" date="2020-02" db="EMBL/GenBank/DDBJ databases">
        <authorList>
            <person name="Meier V. D."/>
        </authorList>
    </citation>
    <scope>NUCLEOTIDE SEQUENCE</scope>
    <source>
        <strain evidence="1">AVDCRST_MAG59</strain>
    </source>
</reference>
<feature type="non-terminal residue" evidence="1">
    <location>
        <position position="74"/>
    </location>
</feature>
<dbReference type="InterPro" id="IPR006311">
    <property type="entry name" value="TAT_signal"/>
</dbReference>
<proteinExistence type="predicted"/>
<evidence type="ECO:0000313" key="1">
    <source>
        <dbReference type="EMBL" id="CAA9542158.1"/>
    </source>
</evidence>
<organism evidence="1">
    <name type="scientific">uncultured Thermomicrobiales bacterium</name>
    <dbReference type="NCBI Taxonomy" id="1645740"/>
    <lineage>
        <taxon>Bacteria</taxon>
        <taxon>Pseudomonadati</taxon>
        <taxon>Thermomicrobiota</taxon>
        <taxon>Thermomicrobia</taxon>
        <taxon>Thermomicrobiales</taxon>
        <taxon>environmental samples</taxon>
    </lineage>
</organism>
<accession>A0A6J4U758</accession>
<sequence>MIDGERIDVLARLVAGGWPRRRLLGGLAAGLAAPLLGRFGGRAAAACKKVGRPCDRNGDCCAGAECRGGKCRCK</sequence>